<protein>
    <submittedName>
        <fullName evidence="2">Sorting nexin</fullName>
    </submittedName>
</protein>
<organism evidence="2 3">
    <name type="scientific">Dictyocaulus viviparus</name>
    <name type="common">Bovine lungworm</name>
    <dbReference type="NCBI Taxonomy" id="29172"/>
    <lineage>
        <taxon>Eukaryota</taxon>
        <taxon>Metazoa</taxon>
        <taxon>Ecdysozoa</taxon>
        <taxon>Nematoda</taxon>
        <taxon>Chromadorea</taxon>
        <taxon>Rhabditida</taxon>
        <taxon>Rhabditina</taxon>
        <taxon>Rhabditomorpha</taxon>
        <taxon>Strongyloidea</taxon>
        <taxon>Metastrongylidae</taxon>
        <taxon>Dictyocaulus</taxon>
    </lineage>
</organism>
<sequence>MFTSLMSKERKRKEEKQSVGAFIVVFRRFTEFYVLEMKLIEFHGDSLRFTMLPPKKVVKKMPGRLSREKGQHLRPFLLTILANTLYSPEKVDLREKFEVSDLSSLSSLSISGENYQSTFHNPLFGNNCFGCKISEVYDYNKTNWTRSFMDSMSLLFFTFVSHTSQWTLNIHSALRMLCRDTIDNLMTLLLKKACWMVFSEQNLIVIIRLIQKAIFCSDGSLPSEQEKILREELATRLALEFAQDELNRLCSDIFIWRSNNNIYLFYMPSHVLRAIGSKNWRNGVKKLVNILQYPRLNKHLSYVILDLLIAKIFPDEFS</sequence>
<reference evidence="2 3" key="1">
    <citation type="submission" date="2013-11" db="EMBL/GenBank/DDBJ databases">
        <title>Draft genome of the bovine lungworm Dictyocaulus viviparus.</title>
        <authorList>
            <person name="Mitreva M."/>
        </authorList>
    </citation>
    <scope>NUCLEOTIDE SEQUENCE [LARGE SCALE GENOMIC DNA]</scope>
    <source>
        <strain evidence="2 3">HannoverDv2000</strain>
    </source>
</reference>
<dbReference type="EMBL" id="KN716184">
    <property type="protein sequence ID" value="KJH51398.1"/>
    <property type="molecule type" value="Genomic_DNA"/>
</dbReference>
<dbReference type="PROSITE" id="PS50195">
    <property type="entry name" value="PX"/>
    <property type="match status" value="1"/>
</dbReference>
<proteinExistence type="predicted"/>
<accession>A0A0D8Y3F9</accession>
<dbReference type="GO" id="GO:0097352">
    <property type="term" value="P:autophagosome maturation"/>
    <property type="evidence" value="ECO:0007669"/>
    <property type="project" value="TreeGrafter"/>
</dbReference>
<dbReference type="PANTHER" id="PTHR22775">
    <property type="entry name" value="SORTING NEXIN"/>
    <property type="match status" value="1"/>
</dbReference>
<dbReference type="Proteomes" id="UP000053766">
    <property type="component" value="Unassembled WGS sequence"/>
</dbReference>
<reference evidence="3" key="2">
    <citation type="journal article" date="2016" name="Sci. Rep.">
        <title>Dictyocaulus viviparus genome, variome and transcriptome elucidate lungworm biology and support future intervention.</title>
        <authorList>
            <person name="McNulty S.N."/>
            <person name="Strube C."/>
            <person name="Rosa B.A."/>
            <person name="Martin J.C."/>
            <person name="Tyagi R."/>
            <person name="Choi Y.J."/>
            <person name="Wang Q."/>
            <person name="Hallsworth Pepin K."/>
            <person name="Zhang X."/>
            <person name="Ozersky P."/>
            <person name="Wilson R.K."/>
            <person name="Sternberg P.W."/>
            <person name="Gasser R.B."/>
            <person name="Mitreva M."/>
        </authorList>
    </citation>
    <scope>NUCLEOTIDE SEQUENCE [LARGE SCALE GENOMIC DNA]</scope>
    <source>
        <strain evidence="3">HannoverDv2000</strain>
    </source>
</reference>
<dbReference type="STRING" id="29172.A0A0D8Y3F9"/>
<name>A0A0D8Y3F9_DICVI</name>
<dbReference type="GO" id="GO:0035091">
    <property type="term" value="F:phosphatidylinositol binding"/>
    <property type="evidence" value="ECO:0007669"/>
    <property type="project" value="InterPro"/>
</dbReference>
<dbReference type="InterPro" id="IPR001683">
    <property type="entry name" value="PX_dom"/>
</dbReference>
<evidence type="ECO:0000313" key="3">
    <source>
        <dbReference type="Proteomes" id="UP000053766"/>
    </source>
</evidence>
<dbReference type="Pfam" id="PF00787">
    <property type="entry name" value="PX"/>
    <property type="match status" value="1"/>
</dbReference>
<evidence type="ECO:0000259" key="1">
    <source>
        <dbReference type="PROSITE" id="PS50195"/>
    </source>
</evidence>
<dbReference type="Gene3D" id="3.30.1520.10">
    <property type="entry name" value="Phox-like domain"/>
    <property type="match status" value="1"/>
</dbReference>
<dbReference type="GO" id="GO:0005770">
    <property type="term" value="C:late endosome"/>
    <property type="evidence" value="ECO:0007669"/>
    <property type="project" value="TreeGrafter"/>
</dbReference>
<feature type="domain" description="PX" evidence="1">
    <location>
        <begin position="1"/>
        <end position="116"/>
    </location>
</feature>
<dbReference type="InterPro" id="IPR036871">
    <property type="entry name" value="PX_dom_sf"/>
</dbReference>
<keyword evidence="3" id="KW-1185">Reference proteome</keyword>
<dbReference type="SUPFAM" id="SSF64268">
    <property type="entry name" value="PX domain"/>
    <property type="match status" value="1"/>
</dbReference>
<evidence type="ECO:0000313" key="2">
    <source>
        <dbReference type="EMBL" id="KJH51398.1"/>
    </source>
</evidence>
<dbReference type="OrthoDB" id="5845462at2759"/>
<gene>
    <name evidence="2" type="ORF">DICVIV_02412</name>
</gene>
<dbReference type="PANTHER" id="PTHR22775:SF44">
    <property type="entry name" value="SORTING NEXIN-14"/>
    <property type="match status" value="1"/>
</dbReference>
<dbReference type="AlphaFoldDB" id="A0A0D8Y3F9"/>